<gene>
    <name evidence="3" type="ORF">SAMN04488522_101982</name>
</gene>
<protein>
    <submittedName>
        <fullName evidence="3">Thiopeptide-type bacteriocin biosynthesis domain-containing protein</fullName>
    </submittedName>
</protein>
<reference evidence="4" key="1">
    <citation type="submission" date="2016-11" db="EMBL/GenBank/DDBJ databases">
        <authorList>
            <person name="Varghese N."/>
            <person name="Submissions S."/>
        </authorList>
    </citation>
    <scope>NUCLEOTIDE SEQUENCE [LARGE SCALE GENOMIC DNA]</scope>
    <source>
        <strain evidence="4">DSM 16990</strain>
    </source>
</reference>
<proteinExistence type="predicted"/>
<dbReference type="EMBL" id="FQUQ01000001">
    <property type="protein sequence ID" value="SHE71068.1"/>
    <property type="molecule type" value="Genomic_DNA"/>
</dbReference>
<dbReference type="STRING" id="288992.SAMN04488522_101982"/>
<evidence type="ECO:0000313" key="3">
    <source>
        <dbReference type="EMBL" id="SHE71068.1"/>
    </source>
</evidence>
<name>A0A1M4VQ67_9SPHI</name>
<dbReference type="NCBIfam" id="TIGR03891">
    <property type="entry name" value="thiopep_ocin"/>
    <property type="match status" value="1"/>
</dbReference>
<evidence type="ECO:0000313" key="4">
    <source>
        <dbReference type="Proteomes" id="UP000184287"/>
    </source>
</evidence>
<dbReference type="Pfam" id="PF04738">
    <property type="entry name" value="Lant_dehydr_N"/>
    <property type="match status" value="2"/>
</dbReference>
<evidence type="ECO:0000259" key="1">
    <source>
        <dbReference type="Pfam" id="PF04738"/>
    </source>
</evidence>
<feature type="domain" description="Thiopeptide-type bacteriocin biosynthesis" evidence="2">
    <location>
        <begin position="672"/>
        <end position="920"/>
    </location>
</feature>
<keyword evidence="4" id="KW-1185">Reference proteome</keyword>
<sequence length="936" mass="107173">MKINISPFILLRIPAFSMTDQLVEVWEQLKVSISFSSSDFYEKIKTIEASELANLDPKVRFTIWKYFNRSRYRGTPYGSFASFAVAELTEGAKEVVFSSAQHLHRFKDWSYRNDMEVSMSDLTSPDRLYFSNSSTYSTSRSIRFISLQEQVFELAEIEKSEFISELLEYCSQKAKYAAICDFAESREVSEEVLKGILKAMLELQLLFTDLDPNIIGPDYFNRTGQPLSGTQEQYLIAERTLHSGGLDKAALKHLPSCIEYLTKQSILPINEGLNAFINAFQKRFESQELSLVRVLDPELGIGYGDLAGSSAAAGLASELTEGATQAEPSGMPRTEFAHQLLKEMLRMANQKNQPIQLENIKYKELINSNIKLPNTFSALVRFADNLLILESMGGCTGNALTGRFTMASDAVTSHCRQITALESAANPEVIFFDIAYMAEGKVDNVNRRKGVYEYEVPILNYSCADQVIPLNDILVTVKNGEIILLSAQYGKRLIPRLASAYNYSRSDLSIYRFLCDLQHQQLQTQLLFDIESLLPDLDFYPRVQYKNLVLSLGKWRVKAGDQGQKTILNLLNEMGVSRYFSAGTGDQTLCFDKENETDLIYFKQYLNQYNDFVITEVIMPNCQIFKDDNSNSYFSQALISLNHNEELYSGHVPAKKTVGNTLEKVIVPGKDWLYFEIYCHEERADFILAGMIENFIASYAPEFKTWFFIRYNDPAPHLRLRLQLRQPEKGYFYMSKLMELLSEDLSDGLITDIQLKTYQRETERYGPALMELTEQHFKLDSAYALKVITEDLDLFDKYANCIVFMKSALTAMGLSIGEEALFIRSIQQVYEREHHMAGMEFKKVNREWSAFREVYPQGSLAELLLTLPDELLSSFTGTLTESSPEDRKSLYCSLFHMHINRLFASHQRAHETIIYSFLYKQLATEKQNLHLVQFNR</sequence>
<evidence type="ECO:0000259" key="2">
    <source>
        <dbReference type="Pfam" id="PF14028"/>
    </source>
</evidence>
<dbReference type="OrthoDB" id="1273722at2"/>
<dbReference type="InterPro" id="IPR023809">
    <property type="entry name" value="Thiopep_bacteriocin_synth_dom"/>
</dbReference>
<dbReference type="Proteomes" id="UP000184287">
    <property type="component" value="Unassembled WGS sequence"/>
</dbReference>
<accession>A0A1M4VQ67</accession>
<dbReference type="InterPro" id="IPR006827">
    <property type="entry name" value="Lant_deHydtase_N"/>
</dbReference>
<dbReference type="AlphaFoldDB" id="A0A1M4VQ67"/>
<feature type="domain" description="Lantibiotic dehydratase N-terminal" evidence="1">
    <location>
        <begin position="29"/>
        <end position="227"/>
    </location>
</feature>
<organism evidence="3 4">
    <name type="scientific">Pedobacter caeni</name>
    <dbReference type="NCBI Taxonomy" id="288992"/>
    <lineage>
        <taxon>Bacteria</taxon>
        <taxon>Pseudomonadati</taxon>
        <taxon>Bacteroidota</taxon>
        <taxon>Sphingobacteriia</taxon>
        <taxon>Sphingobacteriales</taxon>
        <taxon>Sphingobacteriaceae</taxon>
        <taxon>Pedobacter</taxon>
    </lineage>
</organism>
<feature type="domain" description="Lantibiotic dehydratase N-terminal" evidence="1">
    <location>
        <begin position="246"/>
        <end position="597"/>
    </location>
</feature>
<dbReference type="RefSeq" id="WP_073228086.1">
    <property type="nucleotide sequence ID" value="NZ_FQUQ01000001.1"/>
</dbReference>
<dbReference type="Pfam" id="PF14028">
    <property type="entry name" value="Lant_dehydr_C"/>
    <property type="match status" value="1"/>
</dbReference>